<feature type="domain" description="Single" evidence="4">
    <location>
        <begin position="316"/>
        <end position="380"/>
    </location>
</feature>
<gene>
    <name evidence="5" type="ORF">g.5706</name>
</gene>
<dbReference type="EMBL" id="GEBQ01028202">
    <property type="protein sequence ID" value="JAT11775.1"/>
    <property type="molecule type" value="Transcribed_RNA"/>
</dbReference>
<organism evidence="5">
    <name type="scientific">Graphocephala atropunctata</name>
    <dbReference type="NCBI Taxonomy" id="36148"/>
    <lineage>
        <taxon>Eukaryota</taxon>
        <taxon>Metazoa</taxon>
        <taxon>Ecdysozoa</taxon>
        <taxon>Arthropoda</taxon>
        <taxon>Hexapoda</taxon>
        <taxon>Insecta</taxon>
        <taxon>Pterygota</taxon>
        <taxon>Neoptera</taxon>
        <taxon>Paraneoptera</taxon>
        <taxon>Hemiptera</taxon>
        <taxon>Auchenorrhyncha</taxon>
        <taxon>Membracoidea</taxon>
        <taxon>Cicadellidae</taxon>
        <taxon>Cicadellinae</taxon>
        <taxon>Cicadellini</taxon>
        <taxon>Graphocephala</taxon>
    </lineage>
</organism>
<feature type="domain" description="Single" evidence="4">
    <location>
        <begin position="97"/>
        <end position="162"/>
    </location>
</feature>
<evidence type="ECO:0000256" key="2">
    <source>
        <dbReference type="ARBA" id="ARBA00022525"/>
    </source>
</evidence>
<feature type="domain" description="Single" evidence="4">
    <location>
        <begin position="28"/>
        <end position="92"/>
    </location>
</feature>
<feature type="domain" description="Single" evidence="4">
    <location>
        <begin position="168"/>
        <end position="235"/>
    </location>
</feature>
<dbReference type="InterPro" id="IPR053308">
    <property type="entry name" value="Vago-like"/>
</dbReference>
<dbReference type="Pfam" id="PF15430">
    <property type="entry name" value="SVWC"/>
    <property type="match status" value="4"/>
</dbReference>
<dbReference type="InterPro" id="IPR029277">
    <property type="entry name" value="SVWC_dom"/>
</dbReference>
<keyword evidence="3" id="KW-0732">Signal</keyword>
<protein>
    <recommendedName>
        <fullName evidence="4">Single domain-containing protein</fullName>
    </recommendedName>
</protein>
<feature type="chain" id="PRO_5008586626" description="Single domain-containing protein" evidence="3">
    <location>
        <begin position="18"/>
        <end position="416"/>
    </location>
</feature>
<evidence type="ECO:0000259" key="4">
    <source>
        <dbReference type="SMART" id="SM01318"/>
    </source>
</evidence>
<reference evidence="5" key="1">
    <citation type="submission" date="2015-11" db="EMBL/GenBank/DDBJ databases">
        <title>De novo transcriptome assembly of four potential Pierce s Disease insect vectors from Arizona vineyards.</title>
        <authorList>
            <person name="Tassone E.E."/>
        </authorList>
    </citation>
    <scope>NUCLEOTIDE SEQUENCE</scope>
</reference>
<name>A0A1B6KK21_9HEMI</name>
<feature type="signal peptide" evidence="3">
    <location>
        <begin position="1"/>
        <end position="17"/>
    </location>
</feature>
<sequence>MLLYLTLSVSLLGAALSTSSLSQCGIQCEYNGHFYQPGEHIHLEGFCVDARCSPDGNITQMSCGLIGVPDGYVGINENTDKLYPECCAKAVPKDKVCFVDEEMYVEGEKFQIVGKCGLYFCKGNNSYSLLKECKQYELPANWTLSPVNLSMPFPCCCSYPFAIPENSCDLNGTYLLPDQSYQPEDQCIEITCQNDSTLTALGCPTLFVNSSSGYNLTEENPTLPWPDCCPQLIFQGCIDGDDKYAPGESWKHEGECASYTCTEYYNISIARCPLNLIIRPEGCTVVSDSHKPYPGCCPRLECPPTKKPSTEGPPMCVHDDRKYWVGDKVQVRGHCRYLECEGHDKWKEIKCSRVEVPEGFMLIHMDPRKPFPDCCPELVPKPRERNWRERVNWGNHHQQYHHGYGLKNNRGWGSWK</sequence>
<accession>A0A1B6KK21</accession>
<dbReference type="SMART" id="SM01318">
    <property type="entry name" value="SVWC"/>
    <property type="match status" value="5"/>
</dbReference>
<comment type="subcellular location">
    <subcellularLocation>
        <location evidence="1">Secreted</location>
    </subcellularLocation>
</comment>
<dbReference type="PANTHER" id="PTHR39957">
    <property type="entry name" value="AT09846P1-RELATED"/>
    <property type="match status" value="1"/>
</dbReference>
<proteinExistence type="predicted"/>
<evidence type="ECO:0000313" key="5">
    <source>
        <dbReference type="EMBL" id="JAT11775.1"/>
    </source>
</evidence>
<evidence type="ECO:0000256" key="3">
    <source>
        <dbReference type="SAM" id="SignalP"/>
    </source>
</evidence>
<dbReference type="PANTHER" id="PTHR39957:SF1">
    <property type="entry name" value="AT09846P1-RELATED"/>
    <property type="match status" value="1"/>
</dbReference>
<feature type="domain" description="Single" evidence="4">
    <location>
        <begin position="237"/>
        <end position="302"/>
    </location>
</feature>
<evidence type="ECO:0000256" key="1">
    <source>
        <dbReference type="ARBA" id="ARBA00004613"/>
    </source>
</evidence>
<dbReference type="GO" id="GO:0005576">
    <property type="term" value="C:extracellular region"/>
    <property type="evidence" value="ECO:0007669"/>
    <property type="project" value="UniProtKB-SubCell"/>
</dbReference>
<keyword evidence="2" id="KW-0964">Secreted</keyword>
<dbReference type="AlphaFoldDB" id="A0A1B6KK21"/>